<accession>A0A366H2U0</accession>
<name>A0A366H2U0_9BURK</name>
<evidence type="ECO:0000256" key="1">
    <source>
        <dbReference type="SAM" id="SignalP"/>
    </source>
</evidence>
<keyword evidence="3" id="KW-1185">Reference proteome</keyword>
<protein>
    <submittedName>
        <fullName evidence="2">Uncharacterized protein</fullName>
    </submittedName>
</protein>
<comment type="caution">
    <text evidence="2">The sequence shown here is derived from an EMBL/GenBank/DDBJ whole genome shotgun (WGS) entry which is preliminary data.</text>
</comment>
<reference evidence="2 3" key="1">
    <citation type="submission" date="2018-06" db="EMBL/GenBank/DDBJ databases">
        <title>Genomic Encyclopedia of Type Strains, Phase IV (KMG-IV): sequencing the most valuable type-strain genomes for metagenomic binning, comparative biology and taxonomic classification.</title>
        <authorList>
            <person name="Goeker M."/>
        </authorList>
    </citation>
    <scope>NUCLEOTIDE SEQUENCE [LARGE SCALE GENOMIC DNA]</scope>
    <source>
        <strain evidence="2 3">DSM 25520</strain>
    </source>
</reference>
<dbReference type="RefSeq" id="WP_147251654.1">
    <property type="nucleotide sequence ID" value="NZ_JACCEU010000018.1"/>
</dbReference>
<sequence length="293" mass="31827">MTIGRVVPRTSAVVFSMLCYAGCASLAWAEPLDLPKVKNETLSALLEQANAEYQRYAVHADDYFKFDPAKQWPCKVSDEQLRDWTGTIDSADQTHNKPKTAAAPAAKVSEYGYSFANTAFHPVVAACKNGKPDGNIELVYERDRKAWGPTYQGASRQQGKVTLHVVDGKAQHTIDLRTAVDAPAANDAANKKKPAMAAKSPSITASAEHLEKSGVSAATILKIDATKPMMYFFKRPVAGNRIERTVYTGATLTAIEMQDKAGRADGPTLTYKDGQAQKKCFKHGQPLATKNCS</sequence>
<dbReference type="OrthoDB" id="9153132at2"/>
<gene>
    <name evidence="2" type="ORF">DFR37_12022</name>
</gene>
<evidence type="ECO:0000313" key="3">
    <source>
        <dbReference type="Proteomes" id="UP000253628"/>
    </source>
</evidence>
<dbReference type="EMBL" id="QNRQ01000020">
    <property type="protein sequence ID" value="RBP35095.1"/>
    <property type="molecule type" value="Genomic_DNA"/>
</dbReference>
<proteinExistence type="predicted"/>
<dbReference type="AlphaFoldDB" id="A0A366H2U0"/>
<keyword evidence="1" id="KW-0732">Signal</keyword>
<dbReference type="Proteomes" id="UP000253628">
    <property type="component" value="Unassembled WGS sequence"/>
</dbReference>
<feature type="chain" id="PRO_5016833638" evidence="1">
    <location>
        <begin position="30"/>
        <end position="293"/>
    </location>
</feature>
<evidence type="ECO:0000313" key="2">
    <source>
        <dbReference type="EMBL" id="RBP35095.1"/>
    </source>
</evidence>
<organism evidence="2 3">
    <name type="scientific">Eoetvoesiella caeni</name>
    <dbReference type="NCBI Taxonomy" id="645616"/>
    <lineage>
        <taxon>Bacteria</taxon>
        <taxon>Pseudomonadati</taxon>
        <taxon>Pseudomonadota</taxon>
        <taxon>Betaproteobacteria</taxon>
        <taxon>Burkholderiales</taxon>
        <taxon>Alcaligenaceae</taxon>
        <taxon>Eoetvoesiella</taxon>
    </lineage>
</organism>
<feature type="signal peptide" evidence="1">
    <location>
        <begin position="1"/>
        <end position="29"/>
    </location>
</feature>